<reference evidence="12 13" key="1">
    <citation type="submission" date="2024-09" db="EMBL/GenBank/DDBJ databases">
        <authorList>
            <person name="Sun Q."/>
            <person name="Mori K."/>
        </authorList>
    </citation>
    <scope>NUCLEOTIDE SEQUENCE [LARGE SCALE GENOMIC DNA]</scope>
    <source>
        <strain evidence="12 13">CCM 7706</strain>
    </source>
</reference>
<dbReference type="PROSITE" id="PS00676">
    <property type="entry name" value="SIGMA54_INTERACT_2"/>
    <property type="match status" value="1"/>
</dbReference>
<dbReference type="InterPro" id="IPR001789">
    <property type="entry name" value="Sig_transdc_resp-reg_receiver"/>
</dbReference>
<evidence type="ECO:0000256" key="7">
    <source>
        <dbReference type="ARBA" id="ARBA00023159"/>
    </source>
</evidence>
<feature type="domain" description="Sigma-54 factor interaction" evidence="10">
    <location>
        <begin position="142"/>
        <end position="367"/>
    </location>
</feature>
<dbReference type="PROSITE" id="PS00688">
    <property type="entry name" value="SIGMA54_INTERACT_3"/>
    <property type="match status" value="1"/>
</dbReference>
<dbReference type="Pfam" id="PF00072">
    <property type="entry name" value="Response_reg"/>
    <property type="match status" value="1"/>
</dbReference>
<evidence type="ECO:0000256" key="5">
    <source>
        <dbReference type="ARBA" id="ARBA00023015"/>
    </source>
</evidence>
<organism evidence="12 13">
    <name type="scientific">Novosphingobium soli</name>
    <dbReference type="NCBI Taxonomy" id="574956"/>
    <lineage>
        <taxon>Bacteria</taxon>
        <taxon>Pseudomonadati</taxon>
        <taxon>Pseudomonadota</taxon>
        <taxon>Alphaproteobacteria</taxon>
        <taxon>Sphingomonadales</taxon>
        <taxon>Sphingomonadaceae</taxon>
        <taxon>Novosphingobium</taxon>
    </lineage>
</organism>
<dbReference type="InterPro" id="IPR058031">
    <property type="entry name" value="AAA_lid_NorR"/>
</dbReference>
<dbReference type="InterPro" id="IPR003593">
    <property type="entry name" value="AAA+_ATPase"/>
</dbReference>
<sequence length="465" mass="51521">MALDILIVDDERDIRELVAGVLSDEGYDSRTAGDSEAALAAIDARRPSLVLLDVWLHGSPMDGLEVLDAIKAREPGLPVIIFSGHGNIDTAVAAISRGAVDFIEKPFEAEKLLHLVGRATETERLRRENAQLRHGFSGAEEFTGSSGAINQVRATLKRIANTGSRLLITGPAGSGKEVAARLLHAWSPRADSAFVSVNSARITPERFEQELFGEEADGALIRPGLLEMADGGTLYFDEVADMPLSTQARILRVLTDQAFVRVGGTRQIRVDVRVVSSTSRDLEKEIAERRFREDLFYRLNVVPVTIPALRERRDDVPALVEHFFARYANEQGVSPPQISGEAMTALQAYEWPGNVRQLRNVVERTVIMAPREKLARIEADMLPPEIFNSRGNGEAGVSVMMSAPLREARESFEREYLRVQIRRFSGNISKTAAFIGMERSALHRKLKLLGMSERREGEPEFDEPL</sequence>
<dbReference type="InterPro" id="IPR002197">
    <property type="entry name" value="HTH_Fis"/>
</dbReference>
<evidence type="ECO:0000256" key="4">
    <source>
        <dbReference type="ARBA" id="ARBA00023012"/>
    </source>
</evidence>
<evidence type="ECO:0000259" key="10">
    <source>
        <dbReference type="PROSITE" id="PS50045"/>
    </source>
</evidence>
<evidence type="ECO:0000256" key="6">
    <source>
        <dbReference type="ARBA" id="ARBA00023125"/>
    </source>
</evidence>
<dbReference type="Pfam" id="PF02954">
    <property type="entry name" value="HTH_8"/>
    <property type="match status" value="1"/>
</dbReference>
<evidence type="ECO:0000313" key="13">
    <source>
        <dbReference type="Proteomes" id="UP001589798"/>
    </source>
</evidence>
<gene>
    <name evidence="12" type="ORF">ACFFJC_02240</name>
</gene>
<dbReference type="Gene3D" id="3.40.50.300">
    <property type="entry name" value="P-loop containing nucleotide triphosphate hydrolases"/>
    <property type="match status" value="1"/>
</dbReference>
<dbReference type="InterPro" id="IPR025943">
    <property type="entry name" value="Sigma_54_int_dom_ATP-bd_2"/>
</dbReference>
<evidence type="ECO:0000256" key="2">
    <source>
        <dbReference type="ARBA" id="ARBA00022741"/>
    </source>
</evidence>
<evidence type="ECO:0000313" key="12">
    <source>
        <dbReference type="EMBL" id="MFC0203085.1"/>
    </source>
</evidence>
<dbReference type="SMART" id="SM00382">
    <property type="entry name" value="AAA"/>
    <property type="match status" value="1"/>
</dbReference>
<dbReference type="InterPro" id="IPR002078">
    <property type="entry name" value="Sigma_54_int"/>
</dbReference>
<protein>
    <submittedName>
        <fullName evidence="12">Sigma-54-dependent transcriptional regulator</fullName>
    </submittedName>
</protein>
<keyword evidence="3" id="KW-0067">ATP-binding</keyword>
<name>A0ABV6CQS6_9SPHN</name>
<keyword evidence="5" id="KW-0805">Transcription regulation</keyword>
<dbReference type="CDD" id="cd17550">
    <property type="entry name" value="REC_NtrX-like"/>
    <property type="match status" value="1"/>
</dbReference>
<comment type="caution">
    <text evidence="12">The sequence shown here is derived from an EMBL/GenBank/DDBJ whole genome shotgun (WGS) entry which is preliminary data.</text>
</comment>
<dbReference type="PANTHER" id="PTHR32071">
    <property type="entry name" value="TRANSCRIPTIONAL REGULATORY PROTEIN"/>
    <property type="match status" value="1"/>
</dbReference>
<dbReference type="RefSeq" id="WP_379485952.1">
    <property type="nucleotide sequence ID" value="NZ_JBHLWK010000006.1"/>
</dbReference>
<dbReference type="InterPro" id="IPR027417">
    <property type="entry name" value="P-loop_NTPase"/>
</dbReference>
<dbReference type="InterPro" id="IPR011006">
    <property type="entry name" value="CheY-like_superfamily"/>
</dbReference>
<dbReference type="Proteomes" id="UP001589798">
    <property type="component" value="Unassembled WGS sequence"/>
</dbReference>
<keyword evidence="1 9" id="KW-0597">Phosphoprotein</keyword>
<dbReference type="InterPro" id="IPR025944">
    <property type="entry name" value="Sigma_54_int_dom_CS"/>
</dbReference>
<dbReference type="PROSITE" id="PS50045">
    <property type="entry name" value="SIGMA54_INTERACT_4"/>
    <property type="match status" value="1"/>
</dbReference>
<dbReference type="SUPFAM" id="SSF52540">
    <property type="entry name" value="P-loop containing nucleoside triphosphate hydrolases"/>
    <property type="match status" value="1"/>
</dbReference>
<keyword evidence="2" id="KW-0547">Nucleotide-binding</keyword>
<dbReference type="Pfam" id="PF00158">
    <property type="entry name" value="Sigma54_activat"/>
    <property type="match status" value="1"/>
</dbReference>
<dbReference type="CDD" id="cd00009">
    <property type="entry name" value="AAA"/>
    <property type="match status" value="1"/>
</dbReference>
<keyword evidence="4" id="KW-0902">Two-component regulatory system</keyword>
<keyword evidence="7" id="KW-0010">Activator</keyword>
<feature type="modified residue" description="4-aspartylphosphate" evidence="9">
    <location>
        <position position="53"/>
    </location>
</feature>
<evidence type="ECO:0000259" key="11">
    <source>
        <dbReference type="PROSITE" id="PS50110"/>
    </source>
</evidence>
<evidence type="ECO:0000256" key="8">
    <source>
        <dbReference type="ARBA" id="ARBA00023163"/>
    </source>
</evidence>
<dbReference type="SUPFAM" id="SSF52172">
    <property type="entry name" value="CheY-like"/>
    <property type="match status" value="1"/>
</dbReference>
<accession>A0ABV6CQS6</accession>
<dbReference type="Gene3D" id="1.10.10.60">
    <property type="entry name" value="Homeodomain-like"/>
    <property type="match status" value="1"/>
</dbReference>
<dbReference type="Pfam" id="PF25601">
    <property type="entry name" value="AAA_lid_14"/>
    <property type="match status" value="1"/>
</dbReference>
<keyword evidence="8" id="KW-0804">Transcription</keyword>
<evidence type="ECO:0000256" key="1">
    <source>
        <dbReference type="ARBA" id="ARBA00022553"/>
    </source>
</evidence>
<dbReference type="SUPFAM" id="SSF46689">
    <property type="entry name" value="Homeodomain-like"/>
    <property type="match status" value="1"/>
</dbReference>
<dbReference type="PANTHER" id="PTHR32071:SF17">
    <property type="entry name" value="TRANSCRIPTIONAL REGULATOR (NTRC FAMILY)"/>
    <property type="match status" value="1"/>
</dbReference>
<keyword evidence="6" id="KW-0238">DNA-binding</keyword>
<dbReference type="SMART" id="SM00448">
    <property type="entry name" value="REC"/>
    <property type="match status" value="1"/>
</dbReference>
<dbReference type="InterPro" id="IPR009057">
    <property type="entry name" value="Homeodomain-like_sf"/>
</dbReference>
<dbReference type="Gene3D" id="1.10.8.60">
    <property type="match status" value="1"/>
</dbReference>
<keyword evidence="13" id="KW-1185">Reference proteome</keyword>
<evidence type="ECO:0000256" key="3">
    <source>
        <dbReference type="ARBA" id="ARBA00022840"/>
    </source>
</evidence>
<feature type="domain" description="Response regulatory" evidence="11">
    <location>
        <begin position="4"/>
        <end position="120"/>
    </location>
</feature>
<proteinExistence type="predicted"/>
<dbReference type="Gene3D" id="3.40.50.2300">
    <property type="match status" value="1"/>
</dbReference>
<evidence type="ECO:0000256" key="9">
    <source>
        <dbReference type="PROSITE-ProRule" id="PRU00169"/>
    </source>
</evidence>
<dbReference type="EMBL" id="JBHLWK010000006">
    <property type="protein sequence ID" value="MFC0203085.1"/>
    <property type="molecule type" value="Genomic_DNA"/>
</dbReference>
<dbReference type="PROSITE" id="PS50110">
    <property type="entry name" value="RESPONSE_REGULATORY"/>
    <property type="match status" value="1"/>
</dbReference>